<dbReference type="AlphaFoldDB" id="K0T6M3"/>
<feature type="region of interest" description="Disordered" evidence="1">
    <location>
        <begin position="259"/>
        <end position="280"/>
    </location>
</feature>
<gene>
    <name evidence="3" type="ORF">THAOC_09803</name>
</gene>
<feature type="transmembrane region" description="Helical" evidence="2">
    <location>
        <begin position="229"/>
        <end position="247"/>
    </location>
</feature>
<accession>K0T6M3</accession>
<proteinExistence type="predicted"/>
<organism evidence="3 4">
    <name type="scientific">Thalassiosira oceanica</name>
    <name type="common">Marine diatom</name>
    <dbReference type="NCBI Taxonomy" id="159749"/>
    <lineage>
        <taxon>Eukaryota</taxon>
        <taxon>Sar</taxon>
        <taxon>Stramenopiles</taxon>
        <taxon>Ochrophyta</taxon>
        <taxon>Bacillariophyta</taxon>
        <taxon>Coscinodiscophyceae</taxon>
        <taxon>Thalassiosirophycidae</taxon>
        <taxon>Thalassiosirales</taxon>
        <taxon>Thalassiosiraceae</taxon>
        <taxon>Thalassiosira</taxon>
    </lineage>
</organism>
<protein>
    <submittedName>
        <fullName evidence="3">Uncharacterized protein</fullName>
    </submittedName>
</protein>
<comment type="caution">
    <text evidence="3">The sequence shown here is derived from an EMBL/GenBank/DDBJ whole genome shotgun (WGS) entry which is preliminary data.</text>
</comment>
<name>K0T6M3_THAOC</name>
<dbReference type="EMBL" id="AGNL01010631">
    <property type="protein sequence ID" value="EJK68981.1"/>
    <property type="molecule type" value="Genomic_DNA"/>
</dbReference>
<keyword evidence="2" id="KW-1133">Transmembrane helix</keyword>
<dbReference type="Proteomes" id="UP000266841">
    <property type="component" value="Unassembled WGS sequence"/>
</dbReference>
<feature type="region of interest" description="Disordered" evidence="1">
    <location>
        <begin position="185"/>
        <end position="209"/>
    </location>
</feature>
<evidence type="ECO:0000256" key="1">
    <source>
        <dbReference type="SAM" id="MobiDB-lite"/>
    </source>
</evidence>
<keyword evidence="2" id="KW-0812">Transmembrane</keyword>
<keyword evidence="2" id="KW-0472">Membrane</keyword>
<reference evidence="3 4" key="1">
    <citation type="journal article" date="2012" name="Genome Biol.">
        <title>Genome and low-iron response of an oceanic diatom adapted to chronic iron limitation.</title>
        <authorList>
            <person name="Lommer M."/>
            <person name="Specht M."/>
            <person name="Roy A.S."/>
            <person name="Kraemer L."/>
            <person name="Andreson R."/>
            <person name="Gutowska M.A."/>
            <person name="Wolf J."/>
            <person name="Bergner S.V."/>
            <person name="Schilhabel M.B."/>
            <person name="Klostermeier U.C."/>
            <person name="Beiko R.G."/>
            <person name="Rosenstiel P."/>
            <person name="Hippler M."/>
            <person name="Laroche J."/>
        </authorList>
    </citation>
    <scope>NUCLEOTIDE SEQUENCE [LARGE SCALE GENOMIC DNA]</scope>
    <source>
        <strain evidence="3 4">CCMP1005</strain>
    </source>
</reference>
<evidence type="ECO:0000313" key="4">
    <source>
        <dbReference type="Proteomes" id="UP000266841"/>
    </source>
</evidence>
<sequence length="280" mass="30150">MLEIATPGFGACVPDISSNAAAERCVISPDYCREGEHYRKASEAGCHSTDDVAVGTCVSSERCAPTDKACDPGDYANPEPDKSCDVKRGVKNEEDEWTVQQEWTLYPGCRKDGVLGTTTKCILFEDECTGQTHTVISASYMFEQGYDTCKCYDVPVGICYPERFAPEACRLCDPPTGDYSLSVPYKPEPEPKELEPAAESTSEDMEVPEVPANGVSNGGGGMEPTNNGFGVGFGTGLAAGAIIMAVLQRLFKKKQLEIESPCDNTTYRDDAPETELGSLT</sequence>
<keyword evidence="4" id="KW-1185">Reference proteome</keyword>
<evidence type="ECO:0000256" key="2">
    <source>
        <dbReference type="SAM" id="Phobius"/>
    </source>
</evidence>
<evidence type="ECO:0000313" key="3">
    <source>
        <dbReference type="EMBL" id="EJK68981.1"/>
    </source>
</evidence>